<comment type="caution">
    <text evidence="1">The sequence shown here is derived from an EMBL/GenBank/DDBJ whole genome shotgun (WGS) entry which is preliminary data.</text>
</comment>
<name>A0A812TKN7_SYMPI</name>
<accession>A0A812TKN7</accession>
<gene>
    <name evidence="1" type="ORF">SPIL2461_LOCUS14294</name>
</gene>
<dbReference type="AlphaFoldDB" id="A0A812TKN7"/>
<evidence type="ECO:0000313" key="1">
    <source>
        <dbReference type="EMBL" id="CAE7540298.1"/>
    </source>
</evidence>
<dbReference type="EMBL" id="CAJNIZ010032857">
    <property type="protein sequence ID" value="CAE7540298.1"/>
    <property type="molecule type" value="Genomic_DNA"/>
</dbReference>
<dbReference type="OrthoDB" id="420936at2759"/>
<proteinExistence type="predicted"/>
<sequence length="269" mass="29720">MPQSLRAADETFSAAVALLDQEKIAPLLGVLQSVACAADPVEEEDEEVYRACPQHGMHSLKAAGSCTFVSQISGVVPGQTWLWADDEETVAAFDDVAGTLLNRLPLHLQDQLMLYTASFTIVEENVYEDDSKWHVDWHGIPKGLSWTILVPLWPLDDKDWRNLGGTQLCVNEHMLPRPKAVASCSAAAAEAVAKEAAMQFPDLCARQWATASFSVLEHGYRWGECLLFEGHVLHRTGPYQATAAACEDNRMKLSCFVSWTSQQEGCWLL</sequence>
<reference evidence="1" key="1">
    <citation type="submission" date="2021-02" db="EMBL/GenBank/DDBJ databases">
        <authorList>
            <person name="Dougan E. K."/>
            <person name="Rhodes N."/>
            <person name="Thang M."/>
            <person name="Chan C."/>
        </authorList>
    </citation>
    <scope>NUCLEOTIDE SEQUENCE</scope>
</reference>
<evidence type="ECO:0000313" key="2">
    <source>
        <dbReference type="Proteomes" id="UP000649617"/>
    </source>
</evidence>
<dbReference type="Proteomes" id="UP000649617">
    <property type="component" value="Unassembled WGS sequence"/>
</dbReference>
<keyword evidence="2" id="KW-1185">Reference proteome</keyword>
<protein>
    <submittedName>
        <fullName evidence="1">Uncharacterized protein</fullName>
    </submittedName>
</protein>
<organism evidence="1 2">
    <name type="scientific">Symbiodinium pilosum</name>
    <name type="common">Dinoflagellate</name>
    <dbReference type="NCBI Taxonomy" id="2952"/>
    <lineage>
        <taxon>Eukaryota</taxon>
        <taxon>Sar</taxon>
        <taxon>Alveolata</taxon>
        <taxon>Dinophyceae</taxon>
        <taxon>Suessiales</taxon>
        <taxon>Symbiodiniaceae</taxon>
        <taxon>Symbiodinium</taxon>
    </lineage>
</organism>